<dbReference type="SMART" id="SM00509">
    <property type="entry name" value="TFS2N"/>
    <property type="match status" value="1"/>
</dbReference>
<evidence type="ECO:0000256" key="1">
    <source>
        <dbReference type="ARBA" id="ARBA00004123"/>
    </source>
</evidence>
<feature type="domain" description="TFIIS N-terminal" evidence="5">
    <location>
        <begin position="209"/>
        <end position="288"/>
    </location>
</feature>
<dbReference type="Pfam" id="PF08711">
    <property type="entry name" value="Med26"/>
    <property type="match status" value="1"/>
</dbReference>
<name>A0A7I8JIS8_SPIIN</name>
<dbReference type="InterPro" id="IPR035441">
    <property type="entry name" value="TFIIS/LEDGF_dom_sf"/>
</dbReference>
<sequence length="1360" mass="145695">MKRHEACLEAYCGVWKVTFLEAGPNEFLYSIQIKYLVEHSIHMSWWLADQDHINIEMRAVLQSGGRSSEPLNGSSTQPLNSGSDSGQNNSISFPSQTKGKKKGEKDRDQYRESIEHDVSSKAGIRDPGNFNADSEMKDEITKLADKGRLINNDAVEKLVQLMQLDKGARKIGLTDRMLLADVIAATDADDCLSGFVHLRGVPLLDDWLQEAHKGKNDDGSSSKEGSKTVDELLLAVLHALDKLPVDLNALQTCNIGKSVNHLRSHKNSEIQKMARNLVDAWKKRVDAEMTKVGMPKLDDTKSAGSSQAVSWSGKPGFSGVSYEGSRRPTSSEVAIENDVTQPSFKSLPVKIGDGDAGVKSNPLPSGTTDSQTETGGSTCTAEIPLTLMKEETNSSNQSLSKSQSCPNNHAKATGSSFNEDARSSATCLVATTKTNGSSPRHPKSSSGFVGSCASGKPLVKSGSLNLSPTPNKESHDGVTIERAIGLPIIEQVSHKGIDKLPIPVLSPAQSVSGSSLEPSVTGSRVSSTGTSEKRGHLDHEIKVKTDVFQASIAAGFDSDSWPNHEMKTTVGSDASGRSPKNLGQAHRMSTDRIGKSVDGLGSVLNESKPGKSFEASFCSINALIESCMNLLASVATGEISKSDIVFPPRSHGGNSAATNFPCAEDELKLKGPSEDIVIQVPGNPKDNGKVDLDECQIQSKSNDVAADVHAEPLLSLPGSVDEDESEDHSTNGIHDKRKAIGLLSGGGPLACKKARLSSSDEKEQVCSVHEKLTEGNILRGEGYDAKYFVSANKKDDEVVEETHSQSLVPIADKQHLPPAMGLYPKDLGHADGAMDAATSAAVCAEVVLKSRKENPSTFLENSQLELRDHEKTDYKGICGPTFVLANSNSPSENSQRKEIAEHDSSVTVNHPTGREPDHERHGKSTEHLSGAEAKETSEVTSSKETSSGHIYPAPDNSRRLDFDLNEGLSSDDINTVLPVAPAEQEGSSGVHLPHSHPPSGSPVSVAVASPAKGPFVPPNIPLKSTGLPGWKGSAATSAFRPAEPRKFQEMQPSHTAADKQSYIKSQSSVPKMGLECGVTRMQSYGELDLDLNRADESGDNEQDPVGTIRRSEASLLPLRSAADLFPGREVSMMRDFDLNDCPSLDEGAERVSQGQHTKNVIPFLPSFRTSCSELGNPSSWFPLSNSYPAVAMPSFMPERGDQSYPVVTIPGTQRMVDCTIGGSAFGGDIYRAPVLSASPSIPYTLLLRPSHIVVSLHSSLPLPSASFSAGPVAYMHPASGEGPCFPAALPPSARPIFNGDMEGKAEKSPPMPRQFYIPGSQASAEEQVRNYQISLGNLKRKDPDGGWDAERLPYRQPSWQ</sequence>
<dbReference type="SUPFAM" id="SSF47676">
    <property type="entry name" value="Conserved domain common to transcription factors TFIIS, elongin A, CRSP70"/>
    <property type="match status" value="1"/>
</dbReference>
<feature type="region of interest" description="Disordered" evidence="4">
    <location>
        <begin position="982"/>
        <end position="1006"/>
    </location>
</feature>
<feature type="region of interest" description="Disordered" evidence="4">
    <location>
        <begin position="344"/>
        <end position="378"/>
    </location>
</feature>
<feature type="compositionally biased region" description="Basic and acidic residues" evidence="4">
    <location>
        <begin position="912"/>
        <end position="926"/>
    </location>
</feature>
<dbReference type="InterPro" id="IPR003617">
    <property type="entry name" value="TFIIS/CRSP70_N_sub"/>
</dbReference>
<feature type="compositionally biased region" description="Polar residues" evidence="4">
    <location>
        <begin position="362"/>
        <end position="378"/>
    </location>
</feature>
<proteinExistence type="predicted"/>
<feature type="region of interest" description="Disordered" evidence="4">
    <location>
        <begin position="296"/>
        <end position="325"/>
    </location>
</feature>
<dbReference type="Gene3D" id="1.20.930.10">
    <property type="entry name" value="Conserved domain common to transcription factors TFIIS, elongin A, CRSP70"/>
    <property type="match status" value="1"/>
</dbReference>
<evidence type="ECO:0000313" key="6">
    <source>
        <dbReference type="EMBL" id="CAA2630821.1"/>
    </source>
</evidence>
<feature type="region of interest" description="Disordered" evidence="4">
    <location>
        <begin position="508"/>
        <end position="535"/>
    </location>
</feature>
<gene>
    <name evidence="6" type="ORF">SI7747_13016467</name>
</gene>
<feature type="compositionally biased region" description="Basic and acidic residues" evidence="4">
    <location>
        <begin position="1339"/>
        <end position="1353"/>
    </location>
</feature>
<reference evidence="6 7" key="1">
    <citation type="submission" date="2019-12" db="EMBL/GenBank/DDBJ databases">
        <authorList>
            <person name="Scholz U."/>
            <person name="Mascher M."/>
            <person name="Fiebig A."/>
        </authorList>
    </citation>
    <scope>NUCLEOTIDE SEQUENCE</scope>
</reference>
<feature type="region of interest" description="Disordered" evidence="4">
    <location>
        <begin position="391"/>
        <end position="422"/>
    </location>
</feature>
<evidence type="ECO:0000313" key="7">
    <source>
        <dbReference type="Proteomes" id="UP001189122"/>
    </source>
</evidence>
<dbReference type="EMBL" id="LR743600">
    <property type="protein sequence ID" value="CAA2630821.1"/>
    <property type="molecule type" value="Genomic_DNA"/>
</dbReference>
<dbReference type="EMBL" id="CACRZD030000013">
    <property type="protein sequence ID" value="CAA6670064.1"/>
    <property type="molecule type" value="Genomic_DNA"/>
</dbReference>
<accession>A0A7I8JIS8</accession>
<keyword evidence="2 3" id="KW-0539">Nucleus</keyword>
<feature type="compositionally biased region" description="Polar residues" evidence="4">
    <location>
        <begin position="508"/>
        <end position="518"/>
    </location>
</feature>
<evidence type="ECO:0000256" key="2">
    <source>
        <dbReference type="ARBA" id="ARBA00023242"/>
    </source>
</evidence>
<dbReference type="InterPro" id="IPR017923">
    <property type="entry name" value="TFIIS_N"/>
</dbReference>
<organism evidence="6">
    <name type="scientific">Spirodela intermedia</name>
    <name type="common">Intermediate duckweed</name>
    <dbReference type="NCBI Taxonomy" id="51605"/>
    <lineage>
        <taxon>Eukaryota</taxon>
        <taxon>Viridiplantae</taxon>
        <taxon>Streptophyta</taxon>
        <taxon>Embryophyta</taxon>
        <taxon>Tracheophyta</taxon>
        <taxon>Spermatophyta</taxon>
        <taxon>Magnoliopsida</taxon>
        <taxon>Liliopsida</taxon>
        <taxon>Araceae</taxon>
        <taxon>Lemnoideae</taxon>
        <taxon>Spirodela</taxon>
    </lineage>
</organism>
<feature type="region of interest" description="Disordered" evidence="4">
    <location>
        <begin position="1335"/>
        <end position="1360"/>
    </location>
</feature>
<dbReference type="PANTHER" id="PTHR46548">
    <property type="entry name" value="BAH AND TFIIS DOMAIN-CONTAINING PROTEIN-RELATED"/>
    <property type="match status" value="1"/>
</dbReference>
<feature type="compositionally biased region" description="Low complexity" evidence="4">
    <location>
        <begin position="393"/>
        <end position="404"/>
    </location>
</feature>
<protein>
    <recommendedName>
        <fullName evidence="5">TFIIS N-terminal domain-containing protein</fullName>
    </recommendedName>
</protein>
<feature type="compositionally biased region" description="Basic and acidic residues" evidence="4">
    <location>
        <begin position="894"/>
        <end position="904"/>
    </location>
</feature>
<feature type="region of interest" description="Disordered" evidence="4">
    <location>
        <begin position="559"/>
        <end position="589"/>
    </location>
</feature>
<feature type="compositionally biased region" description="Polar residues" evidence="4">
    <location>
        <begin position="64"/>
        <end position="97"/>
    </location>
</feature>
<dbReference type="Proteomes" id="UP001189122">
    <property type="component" value="Unassembled WGS sequence"/>
</dbReference>
<dbReference type="PROSITE" id="PS51319">
    <property type="entry name" value="TFIIS_N"/>
    <property type="match status" value="1"/>
</dbReference>
<feature type="compositionally biased region" description="Low complexity" evidence="4">
    <location>
        <begin position="519"/>
        <end position="530"/>
    </location>
</feature>
<comment type="subcellular location">
    <subcellularLocation>
        <location evidence="1 3">Nucleus</location>
    </subcellularLocation>
</comment>
<evidence type="ECO:0000256" key="3">
    <source>
        <dbReference type="PROSITE-ProRule" id="PRU00649"/>
    </source>
</evidence>
<evidence type="ECO:0000259" key="5">
    <source>
        <dbReference type="PROSITE" id="PS51319"/>
    </source>
</evidence>
<dbReference type="GO" id="GO:0005634">
    <property type="term" value="C:nucleus"/>
    <property type="evidence" value="ECO:0007669"/>
    <property type="project" value="UniProtKB-SubCell"/>
</dbReference>
<feature type="compositionally biased region" description="Low complexity" evidence="4">
    <location>
        <begin position="938"/>
        <end position="947"/>
    </location>
</feature>
<evidence type="ECO:0000256" key="4">
    <source>
        <dbReference type="SAM" id="MobiDB-lite"/>
    </source>
</evidence>
<feature type="compositionally biased region" description="Polar residues" evidence="4">
    <location>
        <begin position="413"/>
        <end position="422"/>
    </location>
</feature>
<dbReference type="CDD" id="cd00183">
    <property type="entry name" value="TFIIS_I"/>
    <property type="match status" value="1"/>
</dbReference>
<feature type="region of interest" description="Disordered" evidence="4">
    <location>
        <begin position="885"/>
        <end position="958"/>
    </location>
</feature>
<dbReference type="PANTHER" id="PTHR46548:SF1">
    <property type="entry name" value="BAH AND TFIIS DOMAIN-CONTAINING PROTEIN-RELATED"/>
    <property type="match status" value="1"/>
</dbReference>
<feature type="compositionally biased region" description="Basic and acidic residues" evidence="4">
    <location>
        <begin position="103"/>
        <end position="119"/>
    </location>
</feature>
<keyword evidence="7" id="KW-1185">Reference proteome</keyword>
<feature type="region of interest" description="Disordered" evidence="4">
    <location>
        <begin position="64"/>
        <end position="133"/>
    </location>
</feature>